<dbReference type="OrthoDB" id="2287188at2759"/>
<protein>
    <submittedName>
        <fullName evidence="3">Uncharacterized protein</fullName>
    </submittedName>
</protein>
<dbReference type="EMBL" id="CAJHNH020001452">
    <property type="protein sequence ID" value="CAG5123139.1"/>
    <property type="molecule type" value="Genomic_DNA"/>
</dbReference>
<dbReference type="Pfam" id="PF24781">
    <property type="entry name" value="FANCA_helical"/>
    <property type="match status" value="1"/>
</dbReference>
<dbReference type="AlphaFoldDB" id="A0A8S3Z255"/>
<evidence type="ECO:0000259" key="1">
    <source>
        <dbReference type="Pfam" id="PF15865"/>
    </source>
</evidence>
<accession>A0A8S3Z255</accession>
<dbReference type="GO" id="GO:0043240">
    <property type="term" value="C:Fanconi anaemia nuclear complex"/>
    <property type="evidence" value="ECO:0007669"/>
    <property type="project" value="InterPro"/>
</dbReference>
<keyword evidence="4" id="KW-1185">Reference proteome</keyword>
<dbReference type="PANTHER" id="PTHR12047:SF2">
    <property type="entry name" value="FANCONI ANEMIA GROUP A PROTEIN"/>
    <property type="match status" value="1"/>
</dbReference>
<feature type="non-terminal residue" evidence="3">
    <location>
        <position position="1"/>
    </location>
</feature>
<comment type="caution">
    <text evidence="3">The sequence shown here is derived from an EMBL/GenBank/DDBJ whole genome shotgun (WGS) entry which is preliminary data.</text>
</comment>
<gene>
    <name evidence="3" type="ORF">CUNI_LOCUS8697</name>
</gene>
<proteinExistence type="predicted"/>
<dbReference type="InterPro" id="IPR055386">
    <property type="entry name" value="FANCA_helical"/>
</dbReference>
<dbReference type="GO" id="GO:0036297">
    <property type="term" value="P:interstrand cross-link repair"/>
    <property type="evidence" value="ECO:0007669"/>
    <property type="project" value="InterPro"/>
</dbReference>
<dbReference type="PANTHER" id="PTHR12047">
    <property type="entry name" value="FANCONI ANEMIA GROUP A PROTEIN"/>
    <property type="match status" value="1"/>
</dbReference>
<evidence type="ECO:0000313" key="3">
    <source>
        <dbReference type="EMBL" id="CAG5123139.1"/>
    </source>
</evidence>
<organism evidence="3 4">
    <name type="scientific">Candidula unifasciata</name>
    <dbReference type="NCBI Taxonomy" id="100452"/>
    <lineage>
        <taxon>Eukaryota</taxon>
        <taxon>Metazoa</taxon>
        <taxon>Spiralia</taxon>
        <taxon>Lophotrochozoa</taxon>
        <taxon>Mollusca</taxon>
        <taxon>Gastropoda</taxon>
        <taxon>Heterobranchia</taxon>
        <taxon>Euthyneura</taxon>
        <taxon>Panpulmonata</taxon>
        <taxon>Eupulmonata</taxon>
        <taxon>Stylommatophora</taxon>
        <taxon>Helicina</taxon>
        <taxon>Helicoidea</taxon>
        <taxon>Geomitridae</taxon>
        <taxon>Candidula</taxon>
    </lineage>
</organism>
<dbReference type="InterPro" id="IPR031729">
    <property type="entry name" value="Fanconi_A_N"/>
</dbReference>
<name>A0A8S3Z255_9EUPU</name>
<dbReference type="Pfam" id="PF15865">
    <property type="entry name" value="Fanconi_A_N"/>
    <property type="match status" value="1"/>
</dbReference>
<dbReference type="Proteomes" id="UP000678393">
    <property type="component" value="Unassembled WGS sequence"/>
</dbReference>
<evidence type="ECO:0000313" key="4">
    <source>
        <dbReference type="Proteomes" id="UP000678393"/>
    </source>
</evidence>
<evidence type="ECO:0000259" key="2">
    <source>
        <dbReference type="Pfam" id="PF24781"/>
    </source>
</evidence>
<sequence length="480" mass="53592">FIPVIYDQGRLCQCRLTGYFIKKAFGDGKSTLKRVIYVACVMKRLLDNIFEGALDLKLAADEITVLALPTDFVNYQETLPKDTLKRFCVHALSYILSCKADSDVSDVLESCSDWKLVEVSGTTRELFRQLFVPLSCEQVTAVLLRSFDQLNVSGAVTMTFLSALYSTFPEAARLMHGHIKRKLSEGLDSSDADKLSTAFLLARQSAVAGPIDAPSYSSWFETSFGDSSCSLASTRSTFTSLVRFISSLVPDESADYLKVHIFRRPAIPAKCRSLYDDYVALAKTRLEDLKVPLHDLSKGIYNSSSLSTEESNKKVINQAEEDVEKTIKTFTETGKLPTAIIEASIFRKPYFIGKFLPALLEPRFLPDVPDQRMKLISEINNAGKIPPAMYNTYLQECEKEKQELLEGQSSASSPIQKYSCFFVACFVSNRVSRVHLFSCCYPQMEHRPSAISCQVLYFAVTVQLTMSPPIKCSTLLSLSS</sequence>
<reference evidence="3" key="1">
    <citation type="submission" date="2021-04" db="EMBL/GenBank/DDBJ databases">
        <authorList>
            <consortium name="Molecular Ecology Group"/>
        </authorList>
    </citation>
    <scope>NUCLEOTIDE SEQUENCE</scope>
</reference>
<feature type="domain" description="Fanconi anaemia group A protein N-terminal" evidence="1">
    <location>
        <begin position="71"/>
        <end position="291"/>
    </location>
</feature>
<dbReference type="InterPro" id="IPR003516">
    <property type="entry name" value="FANCA"/>
</dbReference>
<feature type="domain" description="Fanconi anaemia group A protein helical" evidence="2">
    <location>
        <begin position="317"/>
        <end position="397"/>
    </location>
</feature>